<evidence type="ECO:0000313" key="3">
    <source>
        <dbReference type="Proteomes" id="UP000219338"/>
    </source>
</evidence>
<keyword evidence="3" id="KW-1185">Reference proteome</keyword>
<dbReference type="EMBL" id="FUEG01000023">
    <property type="protein sequence ID" value="SJL14343.1"/>
    <property type="molecule type" value="Genomic_DNA"/>
</dbReference>
<evidence type="ECO:0000313" key="2">
    <source>
        <dbReference type="EMBL" id="SJL14343.1"/>
    </source>
</evidence>
<feature type="region of interest" description="Disordered" evidence="1">
    <location>
        <begin position="72"/>
        <end position="109"/>
    </location>
</feature>
<accession>A0A284S004</accession>
<name>A0A284S004_ARMOS</name>
<evidence type="ECO:0000256" key="1">
    <source>
        <dbReference type="SAM" id="MobiDB-lite"/>
    </source>
</evidence>
<dbReference type="Proteomes" id="UP000219338">
    <property type="component" value="Unassembled WGS sequence"/>
</dbReference>
<organism evidence="2 3">
    <name type="scientific">Armillaria ostoyae</name>
    <name type="common">Armillaria root rot fungus</name>
    <dbReference type="NCBI Taxonomy" id="47428"/>
    <lineage>
        <taxon>Eukaryota</taxon>
        <taxon>Fungi</taxon>
        <taxon>Dikarya</taxon>
        <taxon>Basidiomycota</taxon>
        <taxon>Agaricomycotina</taxon>
        <taxon>Agaricomycetes</taxon>
        <taxon>Agaricomycetidae</taxon>
        <taxon>Agaricales</taxon>
        <taxon>Marasmiineae</taxon>
        <taxon>Physalacriaceae</taxon>
        <taxon>Armillaria</taxon>
    </lineage>
</organism>
<protein>
    <submittedName>
        <fullName evidence="2">Uncharacterized protein</fullName>
    </submittedName>
</protein>
<gene>
    <name evidence="2" type="ORF">ARMOST_17799</name>
</gene>
<sequence length="265" mass="29741">MADVLKDTDSTAIPCTLTRRTKSERRSGRGAATVGGAKSKNRRAKKSNEAWRKGFCLRACPDEEALYVRACSQSDGEGDPNSDRSFPSVSHRHRGLHQQYTPSSVHLEKATSEDMRKASPEWLRVVVNAMGGRTGRGVQDRRSLFSILFARVLCLLCPSQPAVSWPPYQLSVIFIPTPPSGFIMDNLKKHESFAWYRNVEAITSAHPSLPLFPYSIRERQNDDSNIENINYRTDPNHSLPIYYNVAPYRPLNLTIVLAPLAFHVG</sequence>
<dbReference type="AlphaFoldDB" id="A0A284S004"/>
<feature type="region of interest" description="Disordered" evidence="1">
    <location>
        <begin position="1"/>
        <end position="46"/>
    </location>
</feature>
<proteinExistence type="predicted"/>
<reference evidence="3" key="1">
    <citation type="journal article" date="2017" name="Nat. Ecol. Evol.">
        <title>Genome expansion and lineage-specific genetic innovations in the forest pathogenic fungi Armillaria.</title>
        <authorList>
            <person name="Sipos G."/>
            <person name="Prasanna A.N."/>
            <person name="Walter M.C."/>
            <person name="O'Connor E."/>
            <person name="Balint B."/>
            <person name="Krizsan K."/>
            <person name="Kiss B."/>
            <person name="Hess J."/>
            <person name="Varga T."/>
            <person name="Slot J."/>
            <person name="Riley R."/>
            <person name="Boka B."/>
            <person name="Rigling D."/>
            <person name="Barry K."/>
            <person name="Lee J."/>
            <person name="Mihaltcheva S."/>
            <person name="LaButti K."/>
            <person name="Lipzen A."/>
            <person name="Waldron R."/>
            <person name="Moloney N.M."/>
            <person name="Sperisen C."/>
            <person name="Kredics L."/>
            <person name="Vagvoelgyi C."/>
            <person name="Patrignani A."/>
            <person name="Fitzpatrick D."/>
            <person name="Nagy I."/>
            <person name="Doyle S."/>
            <person name="Anderson J.B."/>
            <person name="Grigoriev I.V."/>
            <person name="Gueldener U."/>
            <person name="Muensterkoetter M."/>
            <person name="Nagy L.G."/>
        </authorList>
    </citation>
    <scope>NUCLEOTIDE SEQUENCE [LARGE SCALE GENOMIC DNA]</scope>
    <source>
        <strain evidence="3">C18/9</strain>
    </source>
</reference>